<evidence type="ECO:0000259" key="5">
    <source>
        <dbReference type="Pfam" id="PF01266"/>
    </source>
</evidence>
<accession>A0A2P8H5H8</accession>
<dbReference type="GO" id="GO:0005737">
    <property type="term" value="C:cytoplasm"/>
    <property type="evidence" value="ECO:0007669"/>
    <property type="project" value="TreeGrafter"/>
</dbReference>
<dbReference type="SUPFAM" id="SSF51905">
    <property type="entry name" value="FAD/NAD(P)-binding domain"/>
    <property type="match status" value="1"/>
</dbReference>
<comment type="cofactor">
    <cofactor evidence="1">
        <name>FAD</name>
        <dbReference type="ChEBI" id="CHEBI:57692"/>
    </cofactor>
</comment>
<evidence type="ECO:0000256" key="4">
    <source>
        <dbReference type="ARBA" id="ARBA00023002"/>
    </source>
</evidence>
<dbReference type="Gene3D" id="3.30.9.10">
    <property type="entry name" value="D-Amino Acid Oxidase, subunit A, domain 2"/>
    <property type="match status" value="1"/>
</dbReference>
<evidence type="ECO:0000256" key="2">
    <source>
        <dbReference type="ARBA" id="ARBA00009410"/>
    </source>
</evidence>
<evidence type="ECO:0000313" key="6">
    <source>
        <dbReference type="EMBL" id="PSL41450.1"/>
    </source>
</evidence>
<proteinExistence type="inferred from homology"/>
<sequence>MKIVIIGCGIVGASAAYCLAKQGIEVVIIDKVHDGKATSAGAGIVCPWGPSERGDDWYQLAKRGAAFYSSLIADLQKEEETDFGYKKTGALYISSLPEELDKIEKELKANKEEAPEIGEILRVNSEDARKLFPPLDEGLEAVFVSGGARVDGRLLQEALLRASQKNGAERIKGEAVLLHEEQRVTGVQVDGETILADAVIVAAGAWAPALLAPLGISLKMEPQRGQIAHIKLPGTDTSNWPVIIPESSHYMLAFDDSRVVAGATRETGSGFDYRKTAGGIHEVLSEALKVAPGLATGVLEDVRIGFRPMGPDALPVLGKVEPYEGLVLATGLGPSGLAMGPYIGTVAAALATNQPVEVDLSLCHPLR</sequence>
<dbReference type="OrthoDB" id="9805337at2"/>
<comment type="caution">
    <text evidence="6">The sequence shown here is derived from an EMBL/GenBank/DDBJ whole genome shotgun (WGS) entry which is preliminary data.</text>
</comment>
<dbReference type="Gene3D" id="3.50.50.60">
    <property type="entry name" value="FAD/NAD(P)-binding domain"/>
    <property type="match status" value="1"/>
</dbReference>
<keyword evidence="3" id="KW-0285">Flavoprotein</keyword>
<dbReference type="Pfam" id="PF01266">
    <property type="entry name" value="DAO"/>
    <property type="match status" value="1"/>
</dbReference>
<evidence type="ECO:0000256" key="1">
    <source>
        <dbReference type="ARBA" id="ARBA00001974"/>
    </source>
</evidence>
<dbReference type="GO" id="GO:0016491">
    <property type="term" value="F:oxidoreductase activity"/>
    <property type="evidence" value="ECO:0007669"/>
    <property type="project" value="UniProtKB-KW"/>
</dbReference>
<feature type="domain" description="FAD dependent oxidoreductase" evidence="5">
    <location>
        <begin position="2"/>
        <end position="350"/>
    </location>
</feature>
<dbReference type="SUPFAM" id="SSF54373">
    <property type="entry name" value="FAD-linked reductases, C-terminal domain"/>
    <property type="match status" value="1"/>
</dbReference>
<dbReference type="InterPro" id="IPR036188">
    <property type="entry name" value="FAD/NAD-bd_sf"/>
</dbReference>
<dbReference type="PANTHER" id="PTHR13847:SF286">
    <property type="entry name" value="D-AMINO ACID DEHYDROGENASE"/>
    <property type="match status" value="1"/>
</dbReference>
<gene>
    <name evidence="6" type="ORF">B0H99_102133</name>
</gene>
<dbReference type="EMBL" id="PYAT01000002">
    <property type="protein sequence ID" value="PSL41450.1"/>
    <property type="molecule type" value="Genomic_DNA"/>
</dbReference>
<keyword evidence="7" id="KW-1185">Reference proteome</keyword>
<dbReference type="AlphaFoldDB" id="A0A2P8H5H8"/>
<dbReference type="PANTHER" id="PTHR13847">
    <property type="entry name" value="SARCOSINE DEHYDROGENASE-RELATED"/>
    <property type="match status" value="1"/>
</dbReference>
<name>A0A2P8H5H8_9BACL</name>
<evidence type="ECO:0000313" key="7">
    <source>
        <dbReference type="Proteomes" id="UP000242682"/>
    </source>
</evidence>
<keyword evidence="4" id="KW-0560">Oxidoreductase</keyword>
<reference evidence="6 7" key="1">
    <citation type="submission" date="2018-03" db="EMBL/GenBank/DDBJ databases">
        <title>Genomic Encyclopedia of Type Strains, Phase III (KMG-III): the genomes of soil and plant-associated and newly described type strains.</title>
        <authorList>
            <person name="Whitman W."/>
        </authorList>
    </citation>
    <scope>NUCLEOTIDE SEQUENCE [LARGE SCALE GENOMIC DNA]</scope>
    <source>
        <strain evidence="6 7">CGMCC 1.12259</strain>
    </source>
</reference>
<dbReference type="InterPro" id="IPR006076">
    <property type="entry name" value="FAD-dep_OxRdtase"/>
</dbReference>
<protein>
    <submittedName>
        <fullName evidence="6">D-amino-acid dehydrogenase</fullName>
    </submittedName>
</protein>
<evidence type="ECO:0000256" key="3">
    <source>
        <dbReference type="ARBA" id="ARBA00022630"/>
    </source>
</evidence>
<dbReference type="Proteomes" id="UP000242682">
    <property type="component" value="Unassembled WGS sequence"/>
</dbReference>
<comment type="similarity">
    <text evidence="2">Belongs to the DadA oxidoreductase family.</text>
</comment>
<organism evidence="6 7">
    <name type="scientific">Planomicrobium soli</name>
    <dbReference type="NCBI Taxonomy" id="1176648"/>
    <lineage>
        <taxon>Bacteria</taxon>
        <taxon>Bacillati</taxon>
        <taxon>Bacillota</taxon>
        <taxon>Bacilli</taxon>
        <taxon>Bacillales</taxon>
        <taxon>Caryophanaceae</taxon>
        <taxon>Planomicrobium</taxon>
    </lineage>
</organism>
<dbReference type="RefSeq" id="WP_106532144.1">
    <property type="nucleotide sequence ID" value="NZ_PYAT01000002.1"/>
</dbReference>